<dbReference type="InterPro" id="IPR031160">
    <property type="entry name" value="F_BAR_dom"/>
</dbReference>
<accession>A0ABR2VQX0</accession>
<organism evidence="5 6">
    <name type="scientific">Basidiobolus ranarum</name>
    <dbReference type="NCBI Taxonomy" id="34480"/>
    <lineage>
        <taxon>Eukaryota</taxon>
        <taxon>Fungi</taxon>
        <taxon>Fungi incertae sedis</taxon>
        <taxon>Zoopagomycota</taxon>
        <taxon>Entomophthoromycotina</taxon>
        <taxon>Basidiobolomycetes</taxon>
        <taxon>Basidiobolales</taxon>
        <taxon>Basidiobolaceae</taxon>
        <taxon>Basidiobolus</taxon>
    </lineage>
</organism>
<comment type="caution">
    <text evidence="5">The sequence shown here is derived from an EMBL/GenBank/DDBJ whole genome shotgun (WGS) entry which is preliminary data.</text>
</comment>
<dbReference type="PANTHER" id="PTHR23176:SF134">
    <property type="entry name" value="RHO-TYPE GTPASE-ACTIVATING PROTEIN"/>
    <property type="match status" value="1"/>
</dbReference>
<dbReference type="Proteomes" id="UP001479436">
    <property type="component" value="Unassembled WGS sequence"/>
</dbReference>
<dbReference type="InterPro" id="IPR000198">
    <property type="entry name" value="RhoGAP_dom"/>
</dbReference>
<evidence type="ECO:0000256" key="1">
    <source>
        <dbReference type="ARBA" id="ARBA00022468"/>
    </source>
</evidence>
<dbReference type="SUPFAM" id="SSF103657">
    <property type="entry name" value="BAR/IMD domain-like"/>
    <property type="match status" value="1"/>
</dbReference>
<dbReference type="PROSITE" id="PS50238">
    <property type="entry name" value="RHOGAP"/>
    <property type="match status" value="1"/>
</dbReference>
<evidence type="ECO:0000313" key="6">
    <source>
        <dbReference type="Proteomes" id="UP001479436"/>
    </source>
</evidence>
<keyword evidence="6" id="KW-1185">Reference proteome</keyword>
<dbReference type="SMART" id="SM00324">
    <property type="entry name" value="RhoGAP"/>
    <property type="match status" value="1"/>
</dbReference>
<dbReference type="Gene3D" id="1.20.1270.60">
    <property type="entry name" value="Arfaptin homology (AH) domain/BAR domain"/>
    <property type="match status" value="1"/>
</dbReference>
<feature type="domain" description="F-BAR" evidence="4">
    <location>
        <begin position="2"/>
        <end position="268"/>
    </location>
</feature>
<dbReference type="Gene3D" id="1.10.555.10">
    <property type="entry name" value="Rho GTPase activation protein"/>
    <property type="match status" value="1"/>
</dbReference>
<dbReference type="PANTHER" id="PTHR23176">
    <property type="entry name" value="RHO/RAC/CDC GTPASE-ACTIVATING PROTEIN"/>
    <property type="match status" value="1"/>
</dbReference>
<evidence type="ECO:0000256" key="2">
    <source>
        <dbReference type="PROSITE-ProRule" id="PRU01077"/>
    </source>
</evidence>
<dbReference type="CDD" id="cd00159">
    <property type="entry name" value="RhoGAP"/>
    <property type="match status" value="1"/>
</dbReference>
<dbReference type="Pfam" id="PF00620">
    <property type="entry name" value="RhoGAP"/>
    <property type="match status" value="1"/>
</dbReference>
<keyword evidence="2" id="KW-0175">Coiled coil</keyword>
<sequence length="524" mass="61628">MYDFFDAPQRDESVEYGFRAVKEIAECNQNEFTSVIGFFKLRMQLEVAYYKGLERLTKHRQNAEQCEFTTSSHAFTEMVRSSEKAAKHHQKFINTLENLVIEPLAQAKEYQQTHLNNLKIRVKRVTKEYSDLRAQCFPKLKRNYVTKCKEYHERPMEEEDDAIDFTRSFQNNKTTKFLLRQSKARKDMELADEDYRRGVQSLEDVRQKHMEMMKVANQECRRLEYLRVEVIKSSLNIFQQSEFALHEKVKVLSENINMFISCIKPSIDVELSTATFMTGKSFSPEPVYYENYHAGTTKELVFGIPLHDHCSKKERTIPYIVEKCITMIESQGLEKEGLYRISGQKAQIDKLHHAFEQDETIDLDVDINITALTSLLKSYFLKLPHPLFPFPSQRRLEYSKIKEESIRLETLQQELKLLPLPHYDTLQYLVKHLSRIVQHSHLNKMTPYNLSLIFTPVIFQDSPETKRTSSIYEWQYDNVLEYMITNQAEVFDAALCTRLSRPLVKSKTTDKVGNVFRLFPGYSI</sequence>
<keyword evidence="1" id="KW-0343">GTPase activation</keyword>
<dbReference type="InterPro" id="IPR008936">
    <property type="entry name" value="Rho_GTPase_activation_prot"/>
</dbReference>
<proteinExistence type="predicted"/>
<evidence type="ECO:0000313" key="5">
    <source>
        <dbReference type="EMBL" id="KAK9693155.1"/>
    </source>
</evidence>
<dbReference type="EMBL" id="JASJQH010008372">
    <property type="protein sequence ID" value="KAK9693155.1"/>
    <property type="molecule type" value="Genomic_DNA"/>
</dbReference>
<dbReference type="InterPro" id="IPR050729">
    <property type="entry name" value="Rho-GAP"/>
</dbReference>
<name>A0ABR2VQX0_9FUNG</name>
<dbReference type="InterPro" id="IPR027267">
    <property type="entry name" value="AH/BAR_dom_sf"/>
</dbReference>
<dbReference type="InterPro" id="IPR001060">
    <property type="entry name" value="FCH_dom"/>
</dbReference>
<evidence type="ECO:0000259" key="4">
    <source>
        <dbReference type="PROSITE" id="PS51741"/>
    </source>
</evidence>
<feature type="domain" description="Rho-GAP" evidence="3">
    <location>
        <begin position="304"/>
        <end position="491"/>
    </location>
</feature>
<gene>
    <name evidence="5" type="ORF">K7432_014043</name>
</gene>
<protein>
    <recommendedName>
        <fullName evidence="7">Rho-GAP domain-containing protein</fullName>
    </recommendedName>
</protein>
<dbReference type="SUPFAM" id="SSF48350">
    <property type="entry name" value="GTPase activation domain, GAP"/>
    <property type="match status" value="1"/>
</dbReference>
<evidence type="ECO:0008006" key="7">
    <source>
        <dbReference type="Google" id="ProtNLM"/>
    </source>
</evidence>
<dbReference type="Pfam" id="PF00611">
    <property type="entry name" value="FCH"/>
    <property type="match status" value="1"/>
</dbReference>
<evidence type="ECO:0000259" key="3">
    <source>
        <dbReference type="PROSITE" id="PS50238"/>
    </source>
</evidence>
<reference evidence="5 6" key="1">
    <citation type="submission" date="2023-04" db="EMBL/GenBank/DDBJ databases">
        <title>Genome of Basidiobolus ranarum AG-B5.</title>
        <authorList>
            <person name="Stajich J.E."/>
            <person name="Carter-House D."/>
            <person name="Gryganskyi A."/>
        </authorList>
    </citation>
    <scope>NUCLEOTIDE SEQUENCE [LARGE SCALE GENOMIC DNA]</scope>
    <source>
        <strain evidence="5 6">AG-B5</strain>
    </source>
</reference>
<dbReference type="PROSITE" id="PS51741">
    <property type="entry name" value="F_BAR"/>
    <property type="match status" value="1"/>
</dbReference>